<keyword evidence="8 11" id="KW-0067">ATP-binding</keyword>
<dbReference type="Gene3D" id="3.40.50.300">
    <property type="entry name" value="P-loop containing nucleotide triphosphate hydrolases"/>
    <property type="match status" value="1"/>
</dbReference>
<evidence type="ECO:0000256" key="2">
    <source>
        <dbReference type="ARBA" id="ARBA00012980"/>
    </source>
</evidence>
<evidence type="ECO:0000256" key="6">
    <source>
        <dbReference type="ARBA" id="ARBA00022741"/>
    </source>
</evidence>
<keyword evidence="6 11" id="KW-0547">Nucleotide-binding</keyword>
<evidence type="ECO:0000256" key="5">
    <source>
        <dbReference type="ARBA" id="ARBA00022727"/>
    </source>
</evidence>
<dbReference type="EC" id="2.7.4.9" evidence="2 11"/>
<dbReference type="Pfam" id="PF02223">
    <property type="entry name" value="Thymidylate_kin"/>
    <property type="match status" value="1"/>
</dbReference>
<evidence type="ECO:0000256" key="1">
    <source>
        <dbReference type="ARBA" id="ARBA00009776"/>
    </source>
</evidence>
<evidence type="ECO:0000256" key="11">
    <source>
        <dbReference type="HAMAP-Rule" id="MF_00165"/>
    </source>
</evidence>
<evidence type="ECO:0000256" key="4">
    <source>
        <dbReference type="ARBA" id="ARBA00022679"/>
    </source>
</evidence>
<dbReference type="InterPro" id="IPR018094">
    <property type="entry name" value="Thymidylate_kinase"/>
</dbReference>
<evidence type="ECO:0000313" key="13">
    <source>
        <dbReference type="EMBL" id="MDT0617556.1"/>
    </source>
</evidence>
<dbReference type="InterPro" id="IPR039430">
    <property type="entry name" value="Thymidylate_kin-like_dom"/>
</dbReference>
<evidence type="ECO:0000256" key="3">
    <source>
        <dbReference type="ARBA" id="ARBA00017144"/>
    </source>
</evidence>
<keyword evidence="14" id="KW-1185">Reference proteome</keyword>
<dbReference type="PANTHER" id="PTHR10344">
    <property type="entry name" value="THYMIDYLATE KINASE"/>
    <property type="match status" value="1"/>
</dbReference>
<evidence type="ECO:0000256" key="8">
    <source>
        <dbReference type="ARBA" id="ARBA00022840"/>
    </source>
</evidence>
<evidence type="ECO:0000313" key="14">
    <source>
        <dbReference type="Proteomes" id="UP001259982"/>
    </source>
</evidence>
<name>A0ABU3B536_9GAMM</name>
<evidence type="ECO:0000256" key="7">
    <source>
        <dbReference type="ARBA" id="ARBA00022777"/>
    </source>
</evidence>
<dbReference type="RefSeq" id="WP_311657385.1">
    <property type="nucleotide sequence ID" value="NZ_JAVRHY010000002.1"/>
</dbReference>
<dbReference type="CDD" id="cd01672">
    <property type="entry name" value="TMPK"/>
    <property type="match status" value="1"/>
</dbReference>
<dbReference type="SUPFAM" id="SSF52540">
    <property type="entry name" value="P-loop containing nucleoside triphosphate hydrolases"/>
    <property type="match status" value="1"/>
</dbReference>
<feature type="binding site" evidence="11">
    <location>
        <begin position="10"/>
        <end position="17"/>
    </location>
    <ligand>
        <name>ATP</name>
        <dbReference type="ChEBI" id="CHEBI:30616"/>
    </ligand>
</feature>
<comment type="catalytic activity">
    <reaction evidence="10 11">
        <text>dTMP + ATP = dTDP + ADP</text>
        <dbReference type="Rhea" id="RHEA:13517"/>
        <dbReference type="ChEBI" id="CHEBI:30616"/>
        <dbReference type="ChEBI" id="CHEBI:58369"/>
        <dbReference type="ChEBI" id="CHEBI:63528"/>
        <dbReference type="ChEBI" id="CHEBI:456216"/>
        <dbReference type="EC" id="2.7.4.9"/>
    </reaction>
</comment>
<keyword evidence="5 11" id="KW-0545">Nucleotide biosynthesis</keyword>
<accession>A0ABU3B536</accession>
<proteinExistence type="inferred from homology"/>
<evidence type="ECO:0000256" key="9">
    <source>
        <dbReference type="ARBA" id="ARBA00029962"/>
    </source>
</evidence>
<keyword evidence="7 11" id="KW-0418">Kinase</keyword>
<dbReference type="HAMAP" id="MF_00165">
    <property type="entry name" value="Thymidylate_kinase"/>
    <property type="match status" value="1"/>
</dbReference>
<comment type="function">
    <text evidence="11">Phosphorylation of dTMP to form dTDP in both de novo and salvage pathways of dTTP synthesis.</text>
</comment>
<protein>
    <recommendedName>
        <fullName evidence="3 11">Thymidylate kinase</fullName>
        <ecNumber evidence="2 11">2.7.4.9</ecNumber>
    </recommendedName>
    <alternativeName>
        <fullName evidence="9 11">dTMP kinase</fullName>
    </alternativeName>
</protein>
<dbReference type="EMBL" id="JAVRHY010000002">
    <property type="protein sequence ID" value="MDT0617556.1"/>
    <property type="molecule type" value="Genomic_DNA"/>
</dbReference>
<comment type="similarity">
    <text evidence="1 11">Belongs to the thymidylate kinase family.</text>
</comment>
<dbReference type="Proteomes" id="UP001259982">
    <property type="component" value="Unassembled WGS sequence"/>
</dbReference>
<dbReference type="PANTHER" id="PTHR10344:SF4">
    <property type="entry name" value="UMP-CMP KINASE 2, MITOCHONDRIAL"/>
    <property type="match status" value="1"/>
</dbReference>
<dbReference type="GO" id="GO:0004798">
    <property type="term" value="F:dTMP kinase activity"/>
    <property type="evidence" value="ECO:0007669"/>
    <property type="project" value="UniProtKB-EC"/>
</dbReference>
<keyword evidence="4 11" id="KW-0808">Transferase</keyword>
<evidence type="ECO:0000259" key="12">
    <source>
        <dbReference type="Pfam" id="PF02223"/>
    </source>
</evidence>
<feature type="domain" description="Thymidylate kinase-like" evidence="12">
    <location>
        <begin position="8"/>
        <end position="196"/>
    </location>
</feature>
<evidence type="ECO:0000256" key="10">
    <source>
        <dbReference type="ARBA" id="ARBA00048743"/>
    </source>
</evidence>
<dbReference type="NCBIfam" id="TIGR00041">
    <property type="entry name" value="DTMP_kinase"/>
    <property type="match status" value="1"/>
</dbReference>
<organism evidence="13 14">
    <name type="scientific">Spectribacter acetivorans</name>
    <dbReference type="NCBI Taxonomy" id="3075603"/>
    <lineage>
        <taxon>Bacteria</taxon>
        <taxon>Pseudomonadati</taxon>
        <taxon>Pseudomonadota</taxon>
        <taxon>Gammaproteobacteria</taxon>
        <taxon>Salinisphaerales</taxon>
        <taxon>Salinisphaeraceae</taxon>
        <taxon>Spectribacter</taxon>
    </lineage>
</organism>
<reference evidence="13 14" key="1">
    <citation type="submission" date="2023-09" db="EMBL/GenBank/DDBJ databases">
        <authorList>
            <person name="Rey-Velasco X."/>
        </authorList>
    </citation>
    <scope>NUCLEOTIDE SEQUENCE [LARGE SCALE GENOMIC DNA]</scope>
    <source>
        <strain evidence="13 14">P385</strain>
    </source>
</reference>
<gene>
    <name evidence="11 13" type="primary">tmk</name>
    <name evidence="13" type="ORF">RM531_03645</name>
</gene>
<dbReference type="InterPro" id="IPR027417">
    <property type="entry name" value="P-loop_NTPase"/>
</dbReference>
<comment type="caution">
    <text evidence="13">The sequence shown here is derived from an EMBL/GenBank/DDBJ whole genome shotgun (WGS) entry which is preliminary data.</text>
</comment>
<sequence length="205" mass="22074">MSGRFITLEGTEGAGKSSAVPVIREMLEQAGQSVVVTREPGGTPLAEAIRGVLLADHGEPMPAMSELLLMFAARASHLRDCIEPALATGAWVICDRFTDASYAYQGTARGLGADAVATLERLVQGERRPDRVLWFDLPVEVGIGRVDGRGVSNRFDREQQAFHEQVRQAYAARAGADPDRYRRVDAAAPSDAVAAQVRQLIGAML</sequence>